<evidence type="ECO:0000256" key="1">
    <source>
        <dbReference type="SAM" id="MobiDB-lite"/>
    </source>
</evidence>
<dbReference type="AlphaFoldDB" id="A0AAE1DWI3"/>
<reference evidence="2" key="1">
    <citation type="journal article" date="2023" name="G3 (Bethesda)">
        <title>A reference genome for the long-term kleptoplast-retaining sea slug Elysia crispata morphotype clarki.</title>
        <authorList>
            <person name="Eastman K.E."/>
            <person name="Pendleton A.L."/>
            <person name="Shaikh M.A."/>
            <person name="Suttiyut T."/>
            <person name="Ogas R."/>
            <person name="Tomko P."/>
            <person name="Gavelis G."/>
            <person name="Widhalm J.R."/>
            <person name="Wisecaver J.H."/>
        </authorList>
    </citation>
    <scope>NUCLEOTIDE SEQUENCE</scope>
    <source>
        <strain evidence="2">ECLA1</strain>
    </source>
</reference>
<dbReference type="EMBL" id="JAWDGP010002178">
    <property type="protein sequence ID" value="KAK3784965.1"/>
    <property type="molecule type" value="Genomic_DNA"/>
</dbReference>
<keyword evidence="3" id="KW-1185">Reference proteome</keyword>
<protein>
    <submittedName>
        <fullName evidence="2">Uncharacterized protein</fullName>
    </submittedName>
</protein>
<evidence type="ECO:0000313" key="2">
    <source>
        <dbReference type="EMBL" id="KAK3784965.1"/>
    </source>
</evidence>
<evidence type="ECO:0000313" key="3">
    <source>
        <dbReference type="Proteomes" id="UP001283361"/>
    </source>
</evidence>
<sequence length="98" mass="10994">MYKLQTSTGSYTSSRTAPEQLQTSLEHQPYLAIFASIHPGLVKNFPQRKSNWRGKLTRRPVELTCRLTSAFFSVNLARLTPLASVLSFPHKLSIFGGL</sequence>
<feature type="region of interest" description="Disordered" evidence="1">
    <location>
        <begin position="1"/>
        <end position="21"/>
    </location>
</feature>
<proteinExistence type="predicted"/>
<comment type="caution">
    <text evidence="2">The sequence shown here is derived from an EMBL/GenBank/DDBJ whole genome shotgun (WGS) entry which is preliminary data.</text>
</comment>
<organism evidence="2 3">
    <name type="scientific">Elysia crispata</name>
    <name type="common">lettuce slug</name>
    <dbReference type="NCBI Taxonomy" id="231223"/>
    <lineage>
        <taxon>Eukaryota</taxon>
        <taxon>Metazoa</taxon>
        <taxon>Spiralia</taxon>
        <taxon>Lophotrochozoa</taxon>
        <taxon>Mollusca</taxon>
        <taxon>Gastropoda</taxon>
        <taxon>Heterobranchia</taxon>
        <taxon>Euthyneura</taxon>
        <taxon>Panpulmonata</taxon>
        <taxon>Sacoglossa</taxon>
        <taxon>Placobranchoidea</taxon>
        <taxon>Plakobranchidae</taxon>
        <taxon>Elysia</taxon>
    </lineage>
</organism>
<gene>
    <name evidence="2" type="ORF">RRG08_062710</name>
</gene>
<name>A0AAE1DWI3_9GAST</name>
<dbReference type="Proteomes" id="UP001283361">
    <property type="component" value="Unassembled WGS sequence"/>
</dbReference>
<accession>A0AAE1DWI3</accession>